<accession>A0AAN6RGK9</accession>
<protein>
    <submittedName>
        <fullName evidence="2">Uncharacterized protein</fullName>
    </submittedName>
</protein>
<evidence type="ECO:0000313" key="3">
    <source>
        <dbReference type="Proteomes" id="UP001280581"/>
    </source>
</evidence>
<feature type="region of interest" description="Disordered" evidence="1">
    <location>
        <begin position="418"/>
        <end position="439"/>
    </location>
</feature>
<reference evidence="2 3" key="1">
    <citation type="submission" date="2021-02" db="EMBL/GenBank/DDBJ databases">
        <title>Genome assembly of Pseudopithomyces chartarum.</title>
        <authorList>
            <person name="Jauregui R."/>
            <person name="Singh J."/>
            <person name="Voisey C."/>
        </authorList>
    </citation>
    <scope>NUCLEOTIDE SEQUENCE [LARGE SCALE GENOMIC DNA]</scope>
    <source>
        <strain evidence="2 3">AGR01</strain>
    </source>
</reference>
<organism evidence="2 3">
    <name type="scientific">Pseudopithomyces chartarum</name>
    <dbReference type="NCBI Taxonomy" id="1892770"/>
    <lineage>
        <taxon>Eukaryota</taxon>
        <taxon>Fungi</taxon>
        <taxon>Dikarya</taxon>
        <taxon>Ascomycota</taxon>
        <taxon>Pezizomycotina</taxon>
        <taxon>Dothideomycetes</taxon>
        <taxon>Pleosporomycetidae</taxon>
        <taxon>Pleosporales</taxon>
        <taxon>Massarineae</taxon>
        <taxon>Didymosphaeriaceae</taxon>
        <taxon>Pseudopithomyces</taxon>
    </lineage>
</organism>
<dbReference type="Proteomes" id="UP001280581">
    <property type="component" value="Unassembled WGS sequence"/>
</dbReference>
<dbReference type="AlphaFoldDB" id="A0AAN6RGK9"/>
<comment type="caution">
    <text evidence="2">The sequence shown here is derived from an EMBL/GenBank/DDBJ whole genome shotgun (WGS) entry which is preliminary data.</text>
</comment>
<gene>
    <name evidence="2" type="ORF">GRF29_112g867001</name>
</gene>
<name>A0AAN6RGK9_9PLEO</name>
<evidence type="ECO:0000256" key="1">
    <source>
        <dbReference type="SAM" id="MobiDB-lite"/>
    </source>
</evidence>
<proteinExistence type="predicted"/>
<evidence type="ECO:0000313" key="2">
    <source>
        <dbReference type="EMBL" id="KAK3203303.1"/>
    </source>
</evidence>
<dbReference type="EMBL" id="WVTA01000011">
    <property type="protein sequence ID" value="KAK3203303.1"/>
    <property type="molecule type" value="Genomic_DNA"/>
</dbReference>
<keyword evidence="3" id="KW-1185">Reference proteome</keyword>
<sequence length="439" mass="48850">MDDVGFLEQHGATGFSMPATLMVLLPDGSVTHISDINHFKLLDECPLLFHAFEFRESGQVQQANIEATSRTAVVSLLRFLYTGAYLIDQKECSGLLLLHAEVFKIAGDCAYSPSARSKSLHCYTLGFFSCSEDTTPGTSPELYLIGADFVSVPLVDVPELQVQAYANFTRETEFSCCLATPPPDICATIKFLYRYPGDENCEGRHPLLDTLLNYCISVFQYQSLGVREDFRTVVFENPTFHQDLCKTSLRRGFDADGASEIMQLPVCYPIPHSQVLLSKHALGDFQYELWVGGGEPVFGTDGLENEIGFTKKRKPSHGAFTLVHRPKDTDGMVTCVSGESDSESSSEECTLVHRPKKTIGGRRFFSDEREIESFDDQEGYHLIHHPELERGDEPTSSALSTSCDTLNTLVAYHSPPVMEEAKAKDEPNYLSSDSEWDLI</sequence>